<feature type="compositionally biased region" description="Polar residues" evidence="1">
    <location>
        <begin position="411"/>
        <end position="431"/>
    </location>
</feature>
<evidence type="ECO:0000256" key="1">
    <source>
        <dbReference type="SAM" id="MobiDB-lite"/>
    </source>
</evidence>
<dbReference type="GO" id="GO:0042925">
    <property type="term" value="F:benzoate transmembrane transporter activity"/>
    <property type="evidence" value="ECO:0007669"/>
    <property type="project" value="InterPro"/>
</dbReference>
<feature type="transmembrane region" description="Helical" evidence="2">
    <location>
        <begin position="51"/>
        <end position="69"/>
    </location>
</feature>
<keyword evidence="2" id="KW-0472">Membrane</keyword>
<feature type="transmembrane region" description="Helical" evidence="2">
    <location>
        <begin position="215"/>
        <end position="234"/>
    </location>
</feature>
<feature type="transmembrane region" description="Helical" evidence="2">
    <location>
        <begin position="178"/>
        <end position="195"/>
    </location>
</feature>
<feature type="transmembrane region" description="Helical" evidence="2">
    <location>
        <begin position="21"/>
        <end position="39"/>
    </location>
</feature>
<dbReference type="EMBL" id="LXEY01000017">
    <property type="protein sequence ID" value="OAV61258.1"/>
    <property type="molecule type" value="Genomic_DNA"/>
</dbReference>
<keyword evidence="2" id="KW-0812">Transmembrane</keyword>
<dbReference type="Pfam" id="PF03594">
    <property type="entry name" value="BenE"/>
    <property type="match status" value="1"/>
</dbReference>
<proteinExistence type="predicted"/>
<dbReference type="InterPro" id="IPR004711">
    <property type="entry name" value="Benzoate_Transporter"/>
</dbReference>
<dbReference type="STRING" id="1837282.A6F49_09845"/>
<name>A0A1B7M021_9MICC</name>
<evidence type="ECO:0000313" key="4">
    <source>
        <dbReference type="Proteomes" id="UP000078292"/>
    </source>
</evidence>
<feature type="transmembrane region" description="Helical" evidence="2">
    <location>
        <begin position="324"/>
        <end position="345"/>
    </location>
</feature>
<evidence type="ECO:0000256" key="2">
    <source>
        <dbReference type="SAM" id="Phobius"/>
    </source>
</evidence>
<gene>
    <name evidence="3" type="ORF">A6F49_09845</name>
</gene>
<dbReference type="AlphaFoldDB" id="A0A1B7M021"/>
<dbReference type="Proteomes" id="UP000078292">
    <property type="component" value="Unassembled WGS sequence"/>
</dbReference>
<feature type="transmembrane region" description="Helical" evidence="2">
    <location>
        <begin position="297"/>
        <end position="318"/>
    </location>
</feature>
<evidence type="ECO:0008006" key="5">
    <source>
        <dbReference type="Google" id="ProtNLM"/>
    </source>
</evidence>
<keyword evidence="4" id="KW-1185">Reference proteome</keyword>
<dbReference type="OrthoDB" id="9813854at2"/>
<evidence type="ECO:0000313" key="3">
    <source>
        <dbReference type="EMBL" id="OAV61258.1"/>
    </source>
</evidence>
<dbReference type="PANTHER" id="PTHR30199">
    <property type="entry name" value="MFS FAMILY TRANSPORTER, PREDICTED SUBSTRATE BENZOATE"/>
    <property type="match status" value="1"/>
</dbReference>
<dbReference type="PANTHER" id="PTHR30199:SF0">
    <property type="entry name" value="INNER MEMBRANE PROTEIN YDCO"/>
    <property type="match status" value="1"/>
</dbReference>
<feature type="transmembrane region" description="Helical" evidence="2">
    <location>
        <begin position="100"/>
        <end position="119"/>
    </location>
</feature>
<reference evidence="3 4" key="1">
    <citation type="submission" date="2016-04" db="EMBL/GenBank/DDBJ databases">
        <title>First whole genome shotgun sequence of the bacterium Enteractinococcus sp. strain UASWS1574.</title>
        <authorList>
            <person name="Crovadore J."/>
            <person name="Chablais R."/>
            <person name="Lefort F."/>
        </authorList>
    </citation>
    <scope>NUCLEOTIDE SEQUENCE [LARGE SCALE GENOMIC DNA]</scope>
    <source>
        <strain evidence="3 4">UASWS1574</strain>
    </source>
</reference>
<feature type="region of interest" description="Disordered" evidence="1">
    <location>
        <begin position="409"/>
        <end position="439"/>
    </location>
</feature>
<feature type="transmembrane region" description="Helical" evidence="2">
    <location>
        <begin position="381"/>
        <end position="400"/>
    </location>
</feature>
<keyword evidence="2" id="KW-1133">Transmembrane helix</keyword>
<protein>
    <recommendedName>
        <fullName evidence="5">Benzoate transporter</fullName>
    </recommendedName>
</protein>
<organism evidence="3 4">
    <name type="scientific">Enteractinococcus helveticum</name>
    <dbReference type="NCBI Taxonomy" id="1837282"/>
    <lineage>
        <taxon>Bacteria</taxon>
        <taxon>Bacillati</taxon>
        <taxon>Actinomycetota</taxon>
        <taxon>Actinomycetes</taxon>
        <taxon>Micrococcales</taxon>
        <taxon>Micrococcaceae</taxon>
    </lineage>
</organism>
<sequence length="439" mass="45378">MVHRLAGAWRDTSFSAWNAGLIAVFISFAGPMALILQAAETGGLDPATTVSWVWAASVCTGIVTMIMSMQMRLPMIAAWSIPGSVLLISGLQRYDITDLVGVYILVGAVSVILSVTGVFSKLIEFIPSGVTNGVLAGILLPICFRAVTASQQMAIMAAVMLIAFFTTRRLAPLFAVPAAMGAGIIALVISGGIGARPAPAGGSYFAQPVWITPSFDITALVSIGVPLLLVTMAGQNLPGIDMMRSFGYRFKARTALTACNIGGILFAPFGLHSANLATVTGIVCAGPEAHPARRSRYVAGIAAGTLYIVAGIFAPAIVMVMTMVSGAALALISGLVLLPALNTALTTLLRKPEVKTAAGYNPGIEAGIVALVVTASDINVVGITAPCWGLAAGILVYAMLGSRLARHSKTSQRPAATQKTPATKFSQNPHVTTAGRKSL</sequence>
<accession>A0A1B7M021</accession>
<dbReference type="RefSeq" id="WP_052504825.1">
    <property type="nucleotide sequence ID" value="NZ_LXEY01000017.1"/>
</dbReference>
<comment type="caution">
    <text evidence="3">The sequence shown here is derived from an EMBL/GenBank/DDBJ whole genome shotgun (WGS) entry which is preliminary data.</text>
</comment>
<feature type="transmembrane region" description="Helical" evidence="2">
    <location>
        <begin position="126"/>
        <end position="147"/>
    </location>
</feature>
<dbReference type="NCBIfam" id="TIGR00843">
    <property type="entry name" value="benE"/>
    <property type="match status" value="1"/>
</dbReference>
<dbReference type="GO" id="GO:0005886">
    <property type="term" value="C:plasma membrane"/>
    <property type="evidence" value="ECO:0007669"/>
    <property type="project" value="TreeGrafter"/>
</dbReference>